<comment type="caution">
    <text evidence="1">The sequence shown here is derived from an EMBL/GenBank/DDBJ whole genome shotgun (WGS) entry which is preliminary data.</text>
</comment>
<evidence type="ECO:0000313" key="1">
    <source>
        <dbReference type="EMBL" id="KKN60105.1"/>
    </source>
</evidence>
<accession>A0A0F9RUG1</accession>
<dbReference type="EMBL" id="LAZR01000705">
    <property type="protein sequence ID" value="KKN60105.1"/>
    <property type="molecule type" value="Genomic_DNA"/>
</dbReference>
<gene>
    <name evidence="1" type="ORF">LCGC14_0535740</name>
</gene>
<sequence>MGIYTYETIDGKWWLFINGEPIRLLTDEEAVNVIWGK</sequence>
<name>A0A0F9RUG1_9ZZZZ</name>
<proteinExistence type="predicted"/>
<dbReference type="AlphaFoldDB" id="A0A0F9RUG1"/>
<organism evidence="1">
    <name type="scientific">marine sediment metagenome</name>
    <dbReference type="NCBI Taxonomy" id="412755"/>
    <lineage>
        <taxon>unclassified sequences</taxon>
        <taxon>metagenomes</taxon>
        <taxon>ecological metagenomes</taxon>
    </lineage>
</organism>
<protein>
    <submittedName>
        <fullName evidence="1">Uncharacterized protein</fullName>
    </submittedName>
</protein>
<reference evidence="1" key="1">
    <citation type="journal article" date="2015" name="Nature">
        <title>Complex archaea that bridge the gap between prokaryotes and eukaryotes.</title>
        <authorList>
            <person name="Spang A."/>
            <person name="Saw J.H."/>
            <person name="Jorgensen S.L."/>
            <person name="Zaremba-Niedzwiedzka K."/>
            <person name="Martijn J."/>
            <person name="Lind A.E."/>
            <person name="van Eijk R."/>
            <person name="Schleper C."/>
            <person name="Guy L."/>
            <person name="Ettema T.J."/>
        </authorList>
    </citation>
    <scope>NUCLEOTIDE SEQUENCE</scope>
</reference>